<evidence type="ECO:0000313" key="1">
    <source>
        <dbReference type="EMBL" id="ACL06608.1"/>
    </source>
</evidence>
<name>B8FDH7_DESAL</name>
<dbReference type="NCBIfam" id="TIGR02548">
    <property type="entry name" value="casB_cse2"/>
    <property type="match status" value="1"/>
</dbReference>
<reference evidence="1 2" key="1">
    <citation type="journal article" date="2012" name="Environ. Microbiol.">
        <title>The genome sequence of Desulfatibacillum alkenivorans AK-01: a blueprint for anaerobic alkane oxidation.</title>
        <authorList>
            <person name="Callaghan A.V."/>
            <person name="Morris B.E."/>
            <person name="Pereira I.A."/>
            <person name="McInerney M.J."/>
            <person name="Austin R.N."/>
            <person name="Groves J.T."/>
            <person name="Kukor J.J."/>
            <person name="Suflita J.M."/>
            <person name="Young L.Y."/>
            <person name="Zylstra G.J."/>
            <person name="Wawrik B."/>
        </authorList>
    </citation>
    <scope>NUCLEOTIDE SEQUENCE [LARGE SCALE GENOMIC DNA]</scope>
    <source>
        <strain evidence="1 2">AK-01</strain>
    </source>
</reference>
<sequence>MEKDEQLRKTRGTEFVSYAIKRMAQDAGYGARLRRADNPATESQSWEHLVGWCDLEKPWERTSFASIAAALARAKPEKDGAWGIGRALASCYDEKKDSQPARARLRRLLACDDAEEACRVLRPMLALIRSKGKPLCYARLLDELLWFGEKRKLRWAEDFFGRREQDDSDHVHP</sequence>
<dbReference type="EMBL" id="CP001322">
    <property type="protein sequence ID" value="ACL06608.1"/>
    <property type="molecule type" value="Genomic_DNA"/>
</dbReference>
<dbReference type="HOGENOM" id="CLU_1439000_0_0_7"/>
<dbReference type="RefSeq" id="WP_015949645.1">
    <property type="nucleotide sequence ID" value="NC_011768.1"/>
</dbReference>
<dbReference type="AlphaFoldDB" id="B8FDH7"/>
<protein>
    <submittedName>
        <fullName evidence="1">CRISPR-associated protein, Cse2 family</fullName>
    </submittedName>
</protein>
<dbReference type="Pfam" id="PF09485">
    <property type="entry name" value="CRISPR_Cse2"/>
    <property type="match status" value="1"/>
</dbReference>
<dbReference type="eggNOG" id="ENOG50308KI">
    <property type="taxonomic scope" value="Bacteria"/>
</dbReference>
<accession>B8FDH7</accession>
<gene>
    <name evidence="1" type="ordered locus">Dalk_4935</name>
</gene>
<dbReference type="KEGG" id="dal:Dalk_4935"/>
<dbReference type="InterPro" id="IPR013382">
    <property type="entry name" value="CRISPR-assoc_prot_Cse2"/>
</dbReference>
<dbReference type="InterPro" id="IPR038287">
    <property type="entry name" value="Cse2_sf"/>
</dbReference>
<dbReference type="Gene3D" id="1.10.520.40">
    <property type="entry name" value="CRISPR-associated protein Cse2"/>
    <property type="match status" value="1"/>
</dbReference>
<proteinExistence type="predicted"/>
<evidence type="ECO:0000313" key="2">
    <source>
        <dbReference type="Proteomes" id="UP000000739"/>
    </source>
</evidence>
<organism evidence="1 2">
    <name type="scientific">Desulfatibacillum aliphaticivorans</name>
    <dbReference type="NCBI Taxonomy" id="218208"/>
    <lineage>
        <taxon>Bacteria</taxon>
        <taxon>Pseudomonadati</taxon>
        <taxon>Thermodesulfobacteriota</taxon>
        <taxon>Desulfobacteria</taxon>
        <taxon>Desulfobacterales</taxon>
        <taxon>Desulfatibacillaceae</taxon>
        <taxon>Desulfatibacillum</taxon>
    </lineage>
</organism>
<dbReference type="Proteomes" id="UP000000739">
    <property type="component" value="Chromosome"/>
</dbReference>
<keyword evidence="2" id="KW-1185">Reference proteome</keyword>